<evidence type="ECO:0000313" key="2">
    <source>
        <dbReference type="Proteomes" id="UP000565579"/>
    </source>
</evidence>
<evidence type="ECO:0008006" key="3">
    <source>
        <dbReference type="Google" id="ProtNLM"/>
    </source>
</evidence>
<sequence>MSIEAWKKVGQQIWRISDSSTWWLGDWLVYGQRRFPDRYQRAIEETSLDYQTLRNYAWVARKFSPGRRRASLSLQHHAEVAALPEPLQDEWLDRAQELGWSRNRLRAHIRETAERQLAELAAEVQVRIEISAEQRTRWESAAGRARHDLGDWIVAMLNRAAVQCHAD</sequence>
<name>A0A7X0TXC8_9ACTN</name>
<proteinExistence type="predicted"/>
<protein>
    <recommendedName>
        <fullName evidence="3">LmbU</fullName>
    </recommendedName>
</protein>
<gene>
    <name evidence="1" type="ORF">HD593_002068</name>
</gene>
<reference evidence="1 2" key="1">
    <citation type="submission" date="2020-08" db="EMBL/GenBank/DDBJ databases">
        <title>Sequencing the genomes of 1000 actinobacteria strains.</title>
        <authorList>
            <person name="Klenk H.-P."/>
        </authorList>
    </citation>
    <scope>NUCLEOTIDE SEQUENCE [LARGE SCALE GENOMIC DNA]</scope>
    <source>
        <strain evidence="1 2">DSM 43768</strain>
    </source>
</reference>
<dbReference type="InterPro" id="IPR049735">
    <property type="entry name" value="NovE/LmbU-like"/>
</dbReference>
<keyword evidence="2" id="KW-1185">Reference proteome</keyword>
<organism evidence="1 2">
    <name type="scientific">Nonomuraea rubra</name>
    <dbReference type="NCBI Taxonomy" id="46180"/>
    <lineage>
        <taxon>Bacteria</taxon>
        <taxon>Bacillati</taxon>
        <taxon>Actinomycetota</taxon>
        <taxon>Actinomycetes</taxon>
        <taxon>Streptosporangiales</taxon>
        <taxon>Streptosporangiaceae</taxon>
        <taxon>Nonomuraea</taxon>
    </lineage>
</organism>
<comment type="caution">
    <text evidence="1">The sequence shown here is derived from an EMBL/GenBank/DDBJ whole genome shotgun (WGS) entry which is preliminary data.</text>
</comment>
<evidence type="ECO:0000313" key="1">
    <source>
        <dbReference type="EMBL" id="MBB6547273.1"/>
    </source>
</evidence>
<dbReference type="EMBL" id="JACHMI010000001">
    <property type="protein sequence ID" value="MBB6547273.1"/>
    <property type="molecule type" value="Genomic_DNA"/>
</dbReference>
<accession>A0A7X0TXC8</accession>
<dbReference type="AlphaFoldDB" id="A0A7X0TXC8"/>
<dbReference type="NCBIfam" id="NF038070">
    <property type="entry name" value="LmbU_fam_TF"/>
    <property type="match status" value="1"/>
</dbReference>
<dbReference type="Proteomes" id="UP000565579">
    <property type="component" value="Unassembled WGS sequence"/>
</dbReference>